<feature type="non-terminal residue" evidence="2">
    <location>
        <position position="153"/>
    </location>
</feature>
<name>A0A382PY88_9ZZZZ</name>
<organism evidence="2">
    <name type="scientific">marine metagenome</name>
    <dbReference type="NCBI Taxonomy" id="408172"/>
    <lineage>
        <taxon>unclassified sequences</taxon>
        <taxon>metagenomes</taxon>
        <taxon>ecological metagenomes</taxon>
    </lineage>
</organism>
<accession>A0A382PY88</accession>
<protein>
    <submittedName>
        <fullName evidence="2">Uncharacterized protein</fullName>
    </submittedName>
</protein>
<feature type="non-terminal residue" evidence="2">
    <location>
        <position position="1"/>
    </location>
</feature>
<gene>
    <name evidence="2" type="ORF">METZ01_LOCUS329805</name>
</gene>
<sequence>VVSLPRWKQVLCSFAGVLFLVGIGMKSVIFFRDGLMGTPSGQSTRLLDPPPERKWPGPGPGVTDVPGAEPAAEPTAEPTAEAGAQQPGIERKNPGIEKTTVPSSDLREPPAEPAGQAGKAPPAAEEEPANATNPGSTVGGEVVAPVTVTPAID</sequence>
<reference evidence="2" key="1">
    <citation type="submission" date="2018-05" db="EMBL/GenBank/DDBJ databases">
        <authorList>
            <person name="Lanie J.A."/>
            <person name="Ng W.-L."/>
            <person name="Kazmierczak K.M."/>
            <person name="Andrzejewski T.M."/>
            <person name="Davidsen T.M."/>
            <person name="Wayne K.J."/>
            <person name="Tettelin H."/>
            <person name="Glass J.I."/>
            <person name="Rusch D."/>
            <person name="Podicherti R."/>
            <person name="Tsui H.-C.T."/>
            <person name="Winkler M.E."/>
        </authorList>
    </citation>
    <scope>NUCLEOTIDE SEQUENCE</scope>
</reference>
<feature type="region of interest" description="Disordered" evidence="1">
    <location>
        <begin position="41"/>
        <end position="153"/>
    </location>
</feature>
<evidence type="ECO:0000313" key="2">
    <source>
        <dbReference type="EMBL" id="SVC76951.1"/>
    </source>
</evidence>
<proteinExistence type="predicted"/>
<feature type="compositionally biased region" description="Low complexity" evidence="1">
    <location>
        <begin position="61"/>
        <end position="84"/>
    </location>
</feature>
<feature type="compositionally biased region" description="Low complexity" evidence="1">
    <location>
        <begin position="113"/>
        <end position="135"/>
    </location>
</feature>
<dbReference type="AlphaFoldDB" id="A0A382PY88"/>
<evidence type="ECO:0000256" key="1">
    <source>
        <dbReference type="SAM" id="MobiDB-lite"/>
    </source>
</evidence>
<dbReference type="EMBL" id="UINC01109850">
    <property type="protein sequence ID" value="SVC76951.1"/>
    <property type="molecule type" value="Genomic_DNA"/>
</dbReference>